<sequence>MRLFAPKHQKSIYDLFGDLSQILVVSSEALSRAFGEAPSERPALIRPIEKGAADAAKVTRRIANILAVSLITPFEAEVLHELSHRMSNVAAQIHRTADLTVRLGMGSLPPRLLDAATVLERAAGHTVEATWEMSDVAALSTFYDEMRRMDTHVQELLRRALTDLLRPSPPENEQAGARAAQGAPNVGSVSTSTMETPDLLGVLRTREIIAAMEEIAHAHQAVAQTVDLLRVKDS</sequence>
<keyword evidence="3" id="KW-1185">Reference proteome</keyword>
<name>A0A839R2Q9_9MICO</name>
<dbReference type="InterPro" id="IPR038078">
    <property type="entry name" value="PhoU-like_sf"/>
</dbReference>
<accession>A0A839R2Q9</accession>
<gene>
    <name evidence="2" type="ORF">FHX50_001638</name>
</gene>
<evidence type="ECO:0000256" key="1">
    <source>
        <dbReference type="SAM" id="MobiDB-lite"/>
    </source>
</evidence>
<protein>
    <recommendedName>
        <fullName evidence="4">DUF47 family protein</fullName>
    </recommendedName>
</protein>
<proteinExistence type="predicted"/>
<reference evidence="2 3" key="1">
    <citation type="submission" date="2020-08" db="EMBL/GenBank/DDBJ databases">
        <title>Sequencing the genomes of 1000 actinobacteria strains.</title>
        <authorList>
            <person name="Klenk H.-P."/>
        </authorList>
    </citation>
    <scope>NUCLEOTIDE SEQUENCE [LARGE SCALE GENOMIC DNA]</scope>
    <source>
        <strain evidence="2 3">DSM 23040</strain>
    </source>
</reference>
<dbReference type="Proteomes" id="UP000568050">
    <property type="component" value="Unassembled WGS sequence"/>
</dbReference>
<dbReference type="Gene3D" id="1.20.58.220">
    <property type="entry name" value="Phosphate transport system protein phou homolog 2, domain 2"/>
    <property type="match status" value="1"/>
</dbReference>
<dbReference type="PANTHER" id="PTHR37298:SF1">
    <property type="entry name" value="UPF0111 PROTEIN YKAA"/>
    <property type="match status" value="1"/>
</dbReference>
<dbReference type="InterPro" id="IPR052912">
    <property type="entry name" value="UPF0111_domain"/>
</dbReference>
<dbReference type="RefSeq" id="WP_183376452.1">
    <property type="nucleotide sequence ID" value="NZ_CBCSFZ010000014.1"/>
</dbReference>
<evidence type="ECO:0000313" key="3">
    <source>
        <dbReference type="Proteomes" id="UP000568050"/>
    </source>
</evidence>
<comment type="caution">
    <text evidence="2">The sequence shown here is derived from an EMBL/GenBank/DDBJ whole genome shotgun (WGS) entry which is preliminary data.</text>
</comment>
<evidence type="ECO:0000313" key="2">
    <source>
        <dbReference type="EMBL" id="MBB3023346.1"/>
    </source>
</evidence>
<feature type="region of interest" description="Disordered" evidence="1">
    <location>
        <begin position="165"/>
        <end position="193"/>
    </location>
</feature>
<dbReference type="AlphaFoldDB" id="A0A839R2Q9"/>
<dbReference type="PANTHER" id="PTHR37298">
    <property type="entry name" value="UPF0111 PROTEIN YKAA"/>
    <property type="match status" value="1"/>
</dbReference>
<organism evidence="2 3">
    <name type="scientific">Helcobacillus massiliensis</name>
    <dbReference type="NCBI Taxonomy" id="521392"/>
    <lineage>
        <taxon>Bacteria</taxon>
        <taxon>Bacillati</taxon>
        <taxon>Actinomycetota</taxon>
        <taxon>Actinomycetes</taxon>
        <taxon>Micrococcales</taxon>
        <taxon>Dermabacteraceae</taxon>
        <taxon>Helcobacillus</taxon>
    </lineage>
</organism>
<evidence type="ECO:0008006" key="4">
    <source>
        <dbReference type="Google" id="ProtNLM"/>
    </source>
</evidence>
<dbReference type="EMBL" id="JACHWP010000004">
    <property type="protein sequence ID" value="MBB3023346.1"/>
    <property type="molecule type" value="Genomic_DNA"/>
</dbReference>